<evidence type="ECO:0000313" key="1">
    <source>
        <dbReference type="Proteomes" id="UP000050741"/>
    </source>
</evidence>
<dbReference type="WBParaSite" id="GPLIN_000958700">
    <property type="protein sequence ID" value="GPLIN_000958700"/>
    <property type="gene ID" value="GPLIN_000958700"/>
</dbReference>
<dbReference type="Proteomes" id="UP000050741">
    <property type="component" value="Unassembled WGS sequence"/>
</dbReference>
<name>A0A183C9N9_GLOPA</name>
<dbReference type="AlphaFoldDB" id="A0A183C9N9"/>
<accession>A0A183C9N9</accession>
<keyword evidence="1" id="KW-1185">Reference proteome</keyword>
<protein>
    <submittedName>
        <fullName evidence="2">Calponin-homology (CH) domain-containing protein</fullName>
    </submittedName>
</protein>
<reference evidence="1" key="1">
    <citation type="submission" date="2014-05" db="EMBL/GenBank/DDBJ databases">
        <title>The genome and life-stage specific transcriptomes of Globodera pallida elucidate key aspects of plant parasitism by a cyst nematode.</title>
        <authorList>
            <person name="Cotton J.A."/>
            <person name="Lilley C.J."/>
            <person name="Jones L.M."/>
            <person name="Kikuchi T."/>
            <person name="Reid A.J."/>
            <person name="Thorpe P."/>
            <person name="Tsai I.J."/>
            <person name="Beasley H."/>
            <person name="Blok V."/>
            <person name="Cock P.J.A."/>
            <person name="Van den Akker S.E."/>
            <person name="Holroyd N."/>
            <person name="Hunt M."/>
            <person name="Mantelin S."/>
            <person name="Naghra H."/>
            <person name="Pain A."/>
            <person name="Palomares-Rius J.E."/>
            <person name="Zarowiecki M."/>
            <person name="Berriman M."/>
            <person name="Jones J.T."/>
            <person name="Urwin P.E."/>
        </authorList>
    </citation>
    <scope>NUCLEOTIDE SEQUENCE [LARGE SCALE GENOMIC DNA]</scope>
    <source>
        <strain evidence="1">Lindley</strain>
    </source>
</reference>
<evidence type="ECO:0000313" key="2">
    <source>
        <dbReference type="WBParaSite" id="GPLIN_000958700"/>
    </source>
</evidence>
<proteinExistence type="predicted"/>
<organism evidence="1 2">
    <name type="scientific">Globodera pallida</name>
    <name type="common">Potato cyst nematode worm</name>
    <name type="synonym">Heterodera pallida</name>
    <dbReference type="NCBI Taxonomy" id="36090"/>
    <lineage>
        <taxon>Eukaryota</taxon>
        <taxon>Metazoa</taxon>
        <taxon>Ecdysozoa</taxon>
        <taxon>Nematoda</taxon>
        <taxon>Chromadorea</taxon>
        <taxon>Rhabditida</taxon>
        <taxon>Tylenchina</taxon>
        <taxon>Tylenchomorpha</taxon>
        <taxon>Tylenchoidea</taxon>
        <taxon>Heteroderidae</taxon>
        <taxon>Heteroderinae</taxon>
        <taxon>Globodera</taxon>
    </lineage>
</organism>
<sequence>MEKETNFAHQMRMLRLENPANNGKIAEIKKEIEQQFVGPNLMRQIEFKFPIYMAIDIIDDIKLGMHYAELLSRDEETRNNAELLLSNRIFSARIWTIFFNTYLLTKRRHISHNAKKKDAKTRQILAQIQTIWRHGLQERRGMQNILPNNTTNDNLNASLAPLHDQWLQLANLYNQMPLVARDERVQIAQPQHQHVRHQLSDEHAENMIRLASTKNAFSDCLQNSLFEGKGTKIRARWFFTFNSEETMGFYDAFVSKYPQIETLTRTELTDDEITQLQIQTYIKFFDHVKKIRINMHMELLELFMDSASEVPIDQLKNEDYEINFTKHFNEIRAEVLPKLIPKCDGTSIEAVLAQRNLHDEVLTKLLLNNEFVKQLKTGLAINSIKSAVPRPSDADRHWTKPECHKAEVVDSTQHKLFNTPQLITWHTGVVLGHLVQKCPSFVQFVNKIVPKVASISNYGQLYANERILLYKTILGSTDTEAIKENENALNASSDTVFCDDDELSKLARLYQNVMAQQNSVPSDSLNFETAYFYHKTVVKELMDYIGLVQRLFKFDNSNQNVKRMIIQLNVEVAKCDLFANVADRAQKMENLCLMDSLLAHLLNNGTMFTAIGQWQQFLTEKQFYYNRMIIQLNVEVAKCDLFANVTDRAQKMENLCLMDSLLAHLLNNGTMFTAIGQWQSFLTEKQFYNNSAVPRPSDADRHWTKPECHKAEVVDSTQHKLFNTPQLIIWHTGVVLGHLVQKCPSFVQFVNKIVPKVASISNYGKLPADERILLYKTMLGSTDTEATKMAEGLLAIKTFFAEINEMEQANFGAEKFGQIANGRAELFGTFRMVKVERPTTFWHNKQQLNCYKTTIVEHFELQRKALGQIHMAFFTQFLIKNANENDLVKIVRESPGAILRLRNLLDTKIDNFMLNENNVRQRLINWNS</sequence>
<reference evidence="2" key="2">
    <citation type="submission" date="2016-06" db="UniProtKB">
        <authorList>
            <consortium name="WormBaseParasite"/>
        </authorList>
    </citation>
    <scope>IDENTIFICATION</scope>
</reference>